<dbReference type="EMBL" id="JADRCQ010000003">
    <property type="protein sequence ID" value="MBK5073933.1"/>
    <property type="molecule type" value="Genomic_DNA"/>
</dbReference>
<name>A0A9D7AJD4_9GAMM</name>
<dbReference type="SUPFAM" id="SSF56752">
    <property type="entry name" value="D-aminoacid aminotransferase-like PLP-dependent enzymes"/>
    <property type="match status" value="1"/>
</dbReference>
<keyword evidence="5" id="KW-1185">Reference proteome</keyword>
<dbReference type="GO" id="GO:0046820">
    <property type="term" value="F:4-amino-4-deoxychorismate synthase activity"/>
    <property type="evidence" value="ECO:0007669"/>
    <property type="project" value="UniProtKB-EC"/>
</dbReference>
<reference evidence="3 5" key="1">
    <citation type="submission" date="2020-11" db="EMBL/GenBank/DDBJ databases">
        <title>Insectihabitans protaetiae gen. nov. sp. nov. and Insectihabitans allomyrinae sp. nov., isolated from larvae of Protaetia brevitarsis seulensis and Allomyrina dichotoma, respectively.</title>
        <authorList>
            <person name="Lee S.D."/>
            <person name="Byeon Y.-S."/>
            <person name="Kim S.-M."/>
            <person name="Yang H.L."/>
            <person name="Kim I.S."/>
        </authorList>
    </citation>
    <scope>NUCLEOTIDE SEQUENCE</scope>
    <source>
        <strain evidence="3">CWB-B4</strain>
        <strain evidence="2 5">CWB-B43</strain>
    </source>
</reference>
<dbReference type="AlphaFoldDB" id="A0A9D7AJD4"/>
<evidence type="ECO:0000313" key="5">
    <source>
        <dbReference type="Proteomes" id="UP001296969"/>
    </source>
</evidence>
<dbReference type="PANTHER" id="PTHR11236">
    <property type="entry name" value="AMINOBENZOATE/ANTHRANILATE SYNTHASE"/>
    <property type="match status" value="1"/>
</dbReference>
<dbReference type="EC" id="2.6.1.85" evidence="3"/>
<keyword evidence="3" id="KW-0808">Transferase</keyword>
<dbReference type="PRINTS" id="PR00095">
    <property type="entry name" value="ANTSNTHASEI"/>
</dbReference>
<keyword evidence="3" id="KW-0032">Aminotransferase</keyword>
<sequence>MKLRFDFNHQVQLFEHPLKIITTSQLSEVTAKLAEVEQAVESGLYAAGYLSYEAAAAFQPYYQTPPQGDMPLLWFGLYQQPLTDDPCDTSDGRFNNILAKWQPSTSTEAYRQAILRIKSEIEAGNTYQTNYTIRLEAKVTASDEQAYYQLYQQLLRAQQADYAACLDIGRFKILSASPELFFHWHQGTLTAKPMKGTAKRGLDVQDDLMRQEQLRTSEKDRAENVMIVDLLRNDISQVAIAGSVKVPALFDVEQYPTVWQMTSTISAQTRPETSLSDIFRALFPCGSITGAPKASTMKLIAQLEPQAREVYCGAIGYITPHKEALFSVPIRTVIIDTEKNIARYGVGGGITWDSTAENEYQEVINKAQVLRGVTLPKQLLESLLLKDGEYHLLALHLKRLSASARYFNFLFDADKLTEQLQQLVTAHQQGQYKVRLLLAQNGEATLSCDPITPLTNPLIARWAPSAVHSDNNLLYHKTTLRDHYPAATLDSEFLLYNQRDEITEFVNGNVVLLIDGQWLTPAISSGLLPGTERQALLQAGTIREAILTKAQLKQAQKIGFINSVRGWREVVWQDD</sequence>
<evidence type="ECO:0000313" key="2">
    <source>
        <dbReference type="EMBL" id="MBK5073933.1"/>
    </source>
</evidence>
<dbReference type="EMBL" id="JADRCP010000003">
    <property type="protein sequence ID" value="MBK5177173.1"/>
    <property type="molecule type" value="Genomic_DNA"/>
</dbReference>
<dbReference type="InterPro" id="IPR005802">
    <property type="entry name" value="ADC_synth_comp_1"/>
</dbReference>
<evidence type="ECO:0000313" key="4">
    <source>
        <dbReference type="Proteomes" id="UP000807542"/>
    </source>
</evidence>
<organism evidence="3 4">
    <name type="scientific">Limnobaculum xujianqingii</name>
    <dbReference type="NCBI Taxonomy" id="2738837"/>
    <lineage>
        <taxon>Bacteria</taxon>
        <taxon>Pseudomonadati</taxon>
        <taxon>Pseudomonadota</taxon>
        <taxon>Gammaproteobacteria</taxon>
        <taxon>Enterobacterales</taxon>
        <taxon>Budviciaceae</taxon>
        <taxon>Limnobaculum</taxon>
    </lineage>
</organism>
<proteinExistence type="predicted"/>
<dbReference type="Proteomes" id="UP000807542">
    <property type="component" value="Unassembled WGS sequence"/>
</dbReference>
<dbReference type="InterPro" id="IPR019999">
    <property type="entry name" value="Anth_synth_I-like"/>
</dbReference>
<dbReference type="SUPFAM" id="SSF56322">
    <property type="entry name" value="ADC synthase"/>
    <property type="match status" value="1"/>
</dbReference>
<comment type="caution">
    <text evidence="3">The sequence shown here is derived from an EMBL/GenBank/DDBJ whole genome shotgun (WGS) entry which is preliminary data.</text>
</comment>
<dbReference type="InterPro" id="IPR043131">
    <property type="entry name" value="BCAT-like_N"/>
</dbReference>
<dbReference type="NCBIfam" id="TIGR00553">
    <property type="entry name" value="pabB"/>
    <property type="match status" value="1"/>
</dbReference>
<dbReference type="PANTHER" id="PTHR11236:SF50">
    <property type="entry name" value="AMINODEOXYCHORISMATE SYNTHASE COMPONENT 1"/>
    <property type="match status" value="1"/>
</dbReference>
<dbReference type="GO" id="GO:0009396">
    <property type="term" value="P:folic acid-containing compound biosynthetic process"/>
    <property type="evidence" value="ECO:0007669"/>
    <property type="project" value="InterPro"/>
</dbReference>
<accession>A0A9D7AJD4</accession>
<dbReference type="RefSeq" id="WP_228398637.1">
    <property type="nucleotide sequence ID" value="NZ_JADRCP010000003.1"/>
</dbReference>
<dbReference type="Proteomes" id="UP001296969">
    <property type="component" value="Unassembled WGS sequence"/>
</dbReference>
<dbReference type="Gene3D" id="3.30.470.10">
    <property type="match status" value="1"/>
</dbReference>
<protein>
    <submittedName>
        <fullName evidence="3">Aminodeoxychorismate synthase component I</fullName>
        <ecNumber evidence="3">2.6.1.85</ecNumber>
    </submittedName>
</protein>
<evidence type="ECO:0000313" key="3">
    <source>
        <dbReference type="EMBL" id="MBK5177173.1"/>
    </source>
</evidence>
<dbReference type="Gene3D" id="3.20.10.10">
    <property type="entry name" value="D-amino Acid Aminotransferase, subunit A, domain 2"/>
    <property type="match status" value="1"/>
</dbReference>
<dbReference type="Pfam" id="PF00425">
    <property type="entry name" value="Chorismate_bind"/>
    <property type="match status" value="1"/>
</dbReference>
<evidence type="ECO:0000259" key="1">
    <source>
        <dbReference type="Pfam" id="PF00425"/>
    </source>
</evidence>
<dbReference type="Gene3D" id="3.60.120.10">
    <property type="entry name" value="Anthranilate synthase"/>
    <property type="match status" value="1"/>
</dbReference>
<dbReference type="InterPro" id="IPR043132">
    <property type="entry name" value="BCAT-like_C"/>
</dbReference>
<feature type="domain" description="Chorismate-utilising enzyme C-terminal" evidence="1">
    <location>
        <begin position="107"/>
        <end position="366"/>
    </location>
</feature>
<dbReference type="InterPro" id="IPR005801">
    <property type="entry name" value="ADC_synthase"/>
</dbReference>
<gene>
    <name evidence="3" type="primary">pabB</name>
    <name evidence="3" type="ORF">I2492_12670</name>
    <name evidence="2" type="ORF">I2493_13035</name>
</gene>
<dbReference type="InterPro" id="IPR001544">
    <property type="entry name" value="Aminotrans_IV"/>
</dbReference>
<dbReference type="Pfam" id="PF01063">
    <property type="entry name" value="Aminotran_4"/>
    <property type="match status" value="1"/>
</dbReference>
<dbReference type="InterPro" id="IPR015890">
    <property type="entry name" value="Chorismate_C"/>
</dbReference>
<dbReference type="GO" id="GO:0000162">
    <property type="term" value="P:L-tryptophan biosynthetic process"/>
    <property type="evidence" value="ECO:0007669"/>
    <property type="project" value="TreeGrafter"/>
</dbReference>
<dbReference type="InterPro" id="IPR036038">
    <property type="entry name" value="Aminotransferase-like"/>
</dbReference>